<evidence type="ECO:0000256" key="3">
    <source>
        <dbReference type="ARBA" id="ARBA00023288"/>
    </source>
</evidence>
<evidence type="ECO:0000256" key="2">
    <source>
        <dbReference type="ARBA" id="ARBA00022999"/>
    </source>
</evidence>
<evidence type="ECO:0000256" key="5">
    <source>
        <dbReference type="PROSITE-ProRule" id="PRU00192"/>
    </source>
</evidence>
<dbReference type="Gene3D" id="3.30.505.10">
    <property type="entry name" value="SH2 domain"/>
    <property type="match status" value="1"/>
</dbReference>
<evidence type="ECO:0000259" key="6">
    <source>
        <dbReference type="PROSITE" id="PS50001"/>
    </source>
</evidence>
<dbReference type="Proteomes" id="UP000261340">
    <property type="component" value="Unplaced"/>
</dbReference>
<dbReference type="Pfam" id="PF00017">
    <property type="entry name" value="SH2"/>
    <property type="match status" value="1"/>
</dbReference>
<keyword evidence="2 4" id="KW-0727">SH2 domain</keyword>
<dbReference type="PANTHER" id="PTHR46037">
    <property type="entry name" value="PROTEIN ENHANCER OF SEVENLESS 2B"/>
    <property type="match status" value="1"/>
</dbReference>
<proteinExistence type="predicted"/>
<keyword evidence="3" id="KW-0449">Lipoprotein</keyword>
<dbReference type="GeneTree" id="ENSGT00940000157307"/>
<dbReference type="InterPro" id="IPR000980">
    <property type="entry name" value="SH2"/>
</dbReference>
<evidence type="ECO:0000259" key="7">
    <source>
        <dbReference type="PROSITE" id="PS50002"/>
    </source>
</evidence>
<protein>
    <recommendedName>
        <fullName evidence="10">GRB2 related adaptor protein a</fullName>
    </recommendedName>
</protein>
<dbReference type="AlphaFoldDB" id="A0A3Q0S4V5"/>
<dbReference type="InterPro" id="IPR036860">
    <property type="entry name" value="SH2_dom_sf"/>
</dbReference>
<dbReference type="PRINTS" id="PR00499">
    <property type="entry name" value="P67PHOX"/>
</dbReference>
<organism evidence="8 9">
    <name type="scientific">Amphilophus citrinellus</name>
    <name type="common">Midas cichlid</name>
    <name type="synonym">Cichlasoma citrinellum</name>
    <dbReference type="NCBI Taxonomy" id="61819"/>
    <lineage>
        <taxon>Eukaryota</taxon>
        <taxon>Metazoa</taxon>
        <taxon>Chordata</taxon>
        <taxon>Craniata</taxon>
        <taxon>Vertebrata</taxon>
        <taxon>Euteleostomi</taxon>
        <taxon>Actinopterygii</taxon>
        <taxon>Neopterygii</taxon>
        <taxon>Teleostei</taxon>
        <taxon>Neoteleostei</taxon>
        <taxon>Acanthomorphata</taxon>
        <taxon>Ovalentaria</taxon>
        <taxon>Cichlomorphae</taxon>
        <taxon>Cichliformes</taxon>
        <taxon>Cichlidae</taxon>
        <taxon>New World cichlids</taxon>
        <taxon>Cichlasomatinae</taxon>
        <taxon>Heroini</taxon>
        <taxon>Amphilophus</taxon>
    </lineage>
</organism>
<reference evidence="8" key="2">
    <citation type="submission" date="2025-09" db="UniProtKB">
        <authorList>
            <consortium name="Ensembl"/>
        </authorList>
    </citation>
    <scope>IDENTIFICATION</scope>
</reference>
<dbReference type="STRING" id="61819.ENSACIP00000018036"/>
<feature type="domain" description="SH2" evidence="6">
    <location>
        <begin position="58"/>
        <end position="147"/>
    </location>
</feature>
<dbReference type="Ensembl" id="ENSACIT00000018522.1">
    <property type="protein sequence ID" value="ENSACIP00000018036.1"/>
    <property type="gene ID" value="ENSACIG00000014047.1"/>
</dbReference>
<reference evidence="8" key="1">
    <citation type="submission" date="2025-08" db="UniProtKB">
        <authorList>
            <consortium name="Ensembl"/>
        </authorList>
    </citation>
    <scope>IDENTIFICATION</scope>
</reference>
<dbReference type="Pfam" id="PF00018">
    <property type="entry name" value="SH3_1"/>
    <property type="match status" value="2"/>
</dbReference>
<dbReference type="Gene3D" id="2.30.30.40">
    <property type="entry name" value="SH3 Domains"/>
    <property type="match status" value="2"/>
</dbReference>
<dbReference type="PRINTS" id="PR00401">
    <property type="entry name" value="SH2DOMAIN"/>
</dbReference>
<evidence type="ECO:0000313" key="8">
    <source>
        <dbReference type="Ensembl" id="ENSACIP00000018036.1"/>
    </source>
</evidence>
<sequence>MEARGKFDFTAIADDELNFRQGDILKIIHYDDIWCTAEINGEEGLVPRNFLDIRFPRWFQEDATSSDAEELLRTKHVGEFVIRKCRTSPGNFCISIKYEHGMVHYRLLRDKKGHYFLWREKFTSLNKLVDFYRTNSISKSRIIYLNVDGFPDRGGPSKARLVRELLILDRAPMIRQYKIQDRVSIHFFMHFEMRSFISRLSGIDRFVFLPQAMTILRVKAVCDFSAIHKDELNLNVGDVIEVLDMSDVFWWKGKLKGFIGMFPASSTKPL</sequence>
<evidence type="ECO:0000256" key="4">
    <source>
        <dbReference type="PROSITE-ProRule" id="PRU00191"/>
    </source>
</evidence>
<dbReference type="SUPFAM" id="SSF55550">
    <property type="entry name" value="SH2 domain"/>
    <property type="match status" value="1"/>
</dbReference>
<accession>A0A3Q0S4V5</accession>
<keyword evidence="9" id="KW-1185">Reference proteome</keyword>
<dbReference type="InterPro" id="IPR036028">
    <property type="entry name" value="SH3-like_dom_sf"/>
</dbReference>
<evidence type="ECO:0000313" key="9">
    <source>
        <dbReference type="Proteomes" id="UP000261340"/>
    </source>
</evidence>
<evidence type="ECO:0000256" key="1">
    <source>
        <dbReference type="ARBA" id="ARBA00022443"/>
    </source>
</evidence>
<dbReference type="SMART" id="SM00252">
    <property type="entry name" value="SH2"/>
    <property type="match status" value="1"/>
</dbReference>
<dbReference type="InterPro" id="IPR001452">
    <property type="entry name" value="SH3_domain"/>
</dbReference>
<dbReference type="SMART" id="SM00326">
    <property type="entry name" value="SH3"/>
    <property type="match status" value="2"/>
</dbReference>
<dbReference type="SUPFAM" id="SSF50044">
    <property type="entry name" value="SH3-domain"/>
    <property type="match status" value="1"/>
</dbReference>
<feature type="domain" description="SH3" evidence="7">
    <location>
        <begin position="1"/>
        <end position="56"/>
    </location>
</feature>
<evidence type="ECO:0008006" key="10">
    <source>
        <dbReference type="Google" id="ProtNLM"/>
    </source>
</evidence>
<dbReference type="InterPro" id="IPR043539">
    <property type="entry name" value="Grb2-like"/>
</dbReference>
<dbReference type="PROSITE" id="PS50002">
    <property type="entry name" value="SH3"/>
    <property type="match status" value="2"/>
</dbReference>
<keyword evidence="1 5" id="KW-0728">SH3 domain</keyword>
<feature type="domain" description="SH3" evidence="7">
    <location>
        <begin position="213"/>
        <end position="270"/>
    </location>
</feature>
<dbReference type="PROSITE" id="PS50001">
    <property type="entry name" value="SH2"/>
    <property type="match status" value="1"/>
</dbReference>
<name>A0A3Q0S4V5_AMPCI</name>